<evidence type="ECO:0000313" key="2">
    <source>
        <dbReference type="Proteomes" id="UP000601027"/>
    </source>
</evidence>
<dbReference type="Gene3D" id="1.10.260.40">
    <property type="entry name" value="lambda repressor-like DNA-binding domains"/>
    <property type="match status" value="1"/>
</dbReference>
<dbReference type="RefSeq" id="WP_203173016.1">
    <property type="nucleotide sequence ID" value="NZ_JAEVHM010000001.1"/>
</dbReference>
<keyword evidence="2" id="KW-1185">Reference proteome</keyword>
<dbReference type="InterPro" id="IPR010982">
    <property type="entry name" value="Lambda_DNA-bd_dom_sf"/>
</dbReference>
<name>A0ABS1XMQ9_9ACTN</name>
<dbReference type="EMBL" id="JAEVHM010000001">
    <property type="protein sequence ID" value="MBM0230547.1"/>
    <property type="molecule type" value="Genomic_DNA"/>
</dbReference>
<sequence>MRQNEKPPSGPSPALISERLQELYVKHRPNHVYTDAEVADALKAKGLRISAENIRKLRIGAHDNPTASTLTALADFFGVGAGYFLDPAPVNAKVQVMTRSIEQLSDGAREGIDAIIQSTLRMEQAARESAQLAAEQARRDAH</sequence>
<accession>A0ABS1XMQ9</accession>
<dbReference type="Proteomes" id="UP000601027">
    <property type="component" value="Unassembled WGS sequence"/>
</dbReference>
<evidence type="ECO:0000313" key="1">
    <source>
        <dbReference type="EMBL" id="MBM0230547.1"/>
    </source>
</evidence>
<reference evidence="1 2" key="1">
    <citation type="submission" date="2021-01" db="EMBL/GenBank/DDBJ databases">
        <title>Draft genome sequence of Micromonospora sp. strain STR1_7.</title>
        <authorList>
            <person name="Karlyshev A."/>
            <person name="Jawad R."/>
        </authorList>
    </citation>
    <scope>NUCLEOTIDE SEQUENCE [LARGE SCALE GENOMIC DNA]</scope>
    <source>
        <strain evidence="1 2">STR1-7</strain>
    </source>
</reference>
<comment type="caution">
    <text evidence="1">The sequence shown here is derived from an EMBL/GenBank/DDBJ whole genome shotgun (WGS) entry which is preliminary data.</text>
</comment>
<proteinExistence type="predicted"/>
<protein>
    <recommendedName>
        <fullName evidence="3">XRE family transcriptional regulator</fullName>
    </recommendedName>
</protein>
<organism evidence="1 2">
    <name type="scientific">Micromonospora parastrephiae</name>
    <dbReference type="NCBI Taxonomy" id="2806101"/>
    <lineage>
        <taxon>Bacteria</taxon>
        <taxon>Bacillati</taxon>
        <taxon>Actinomycetota</taxon>
        <taxon>Actinomycetes</taxon>
        <taxon>Micromonosporales</taxon>
        <taxon>Micromonosporaceae</taxon>
        <taxon>Micromonospora</taxon>
    </lineage>
</organism>
<gene>
    <name evidence="1" type="ORF">JNW91_00835</name>
</gene>
<evidence type="ECO:0008006" key="3">
    <source>
        <dbReference type="Google" id="ProtNLM"/>
    </source>
</evidence>